<feature type="transmembrane region" description="Helical" evidence="1">
    <location>
        <begin position="554"/>
        <end position="576"/>
    </location>
</feature>
<dbReference type="PANTHER" id="PTHR35394">
    <property type="entry name" value="DUF3176 DOMAIN-CONTAINING PROTEIN"/>
    <property type="match status" value="1"/>
</dbReference>
<comment type="caution">
    <text evidence="2">The sequence shown here is derived from an EMBL/GenBank/DDBJ whole genome shotgun (WGS) entry which is preliminary data.</text>
</comment>
<dbReference type="OrthoDB" id="5242705at2759"/>
<keyword evidence="1" id="KW-1133">Transmembrane helix</keyword>
<evidence type="ECO:0000313" key="3">
    <source>
        <dbReference type="Proteomes" id="UP000605986"/>
    </source>
</evidence>
<organism evidence="2 3">
    <name type="scientific">Fusarium austroafricanum</name>
    <dbReference type="NCBI Taxonomy" id="2364996"/>
    <lineage>
        <taxon>Eukaryota</taxon>
        <taxon>Fungi</taxon>
        <taxon>Dikarya</taxon>
        <taxon>Ascomycota</taxon>
        <taxon>Pezizomycotina</taxon>
        <taxon>Sordariomycetes</taxon>
        <taxon>Hypocreomycetidae</taxon>
        <taxon>Hypocreales</taxon>
        <taxon>Nectriaceae</taxon>
        <taxon>Fusarium</taxon>
        <taxon>Fusarium concolor species complex</taxon>
    </lineage>
</organism>
<keyword evidence="3" id="KW-1185">Reference proteome</keyword>
<dbReference type="PANTHER" id="PTHR35394:SF5">
    <property type="entry name" value="DUF3176 DOMAIN-CONTAINING PROTEIN"/>
    <property type="match status" value="1"/>
</dbReference>
<dbReference type="InterPro" id="IPR021514">
    <property type="entry name" value="DUF3176"/>
</dbReference>
<dbReference type="EMBL" id="JAADJG010000614">
    <property type="protein sequence ID" value="KAF4441820.1"/>
    <property type="molecule type" value="Genomic_DNA"/>
</dbReference>
<accession>A0A8H4JZF7</accession>
<feature type="transmembrane region" description="Helical" evidence="1">
    <location>
        <begin position="25"/>
        <end position="46"/>
    </location>
</feature>
<name>A0A8H4JZF7_9HYPO</name>
<feature type="transmembrane region" description="Helical" evidence="1">
    <location>
        <begin position="90"/>
        <end position="112"/>
    </location>
</feature>
<dbReference type="AlphaFoldDB" id="A0A8H4JZF7"/>
<keyword evidence="1" id="KW-0472">Membrane</keyword>
<proteinExistence type="predicted"/>
<gene>
    <name evidence="2" type="ORF">F53441_11905</name>
</gene>
<keyword evidence="1" id="KW-0812">Transmembrane</keyword>
<dbReference type="Proteomes" id="UP000605986">
    <property type="component" value="Unassembled WGS sequence"/>
</dbReference>
<dbReference type="Pfam" id="PF11374">
    <property type="entry name" value="DUF3176"/>
    <property type="match status" value="1"/>
</dbReference>
<protein>
    <submittedName>
        <fullName evidence="2">Uncharacterized protein</fullName>
    </submittedName>
</protein>
<evidence type="ECO:0000256" key="1">
    <source>
        <dbReference type="SAM" id="Phobius"/>
    </source>
</evidence>
<reference evidence="2" key="1">
    <citation type="submission" date="2020-01" db="EMBL/GenBank/DDBJ databases">
        <title>Identification and distribution of gene clusters putatively required for synthesis of sphingolipid metabolism inhibitors in phylogenetically diverse species of the filamentous fungus Fusarium.</title>
        <authorList>
            <person name="Kim H.-S."/>
            <person name="Busman M."/>
            <person name="Brown D.W."/>
            <person name="Divon H."/>
            <person name="Uhlig S."/>
            <person name="Proctor R.H."/>
        </authorList>
    </citation>
    <scope>NUCLEOTIDE SEQUENCE</scope>
    <source>
        <strain evidence="2">NRRL 53441</strain>
    </source>
</reference>
<sequence length="641" mass="70898">MTVLLFKSDEQPISKWTNLPITLNALVSILAGIAKASLAFVISMCFSQGKWNWLSQSPQPLIDFDRFDAASRGASGNLRVIKSCIRRPHWIALGALSAIALLAFEPFTQAILSFQSRPVILKPEEYVEMARANNQSISPVPSIGQSTRLDAGSWIGFGGGENAFLTVGFPGPNNNTYAYGSDLSASNVQDDMGMKAALWNGFSSLVTTQNLWPAFTCASGNCSWTNFASIAVCHKCQDISQHVITTSGGNRIPDIYMPPTWGRGARPSISNQAPAANYYQRLQNLTYTKHEIPDMNLNLSNYNGKAKCTSQNDNCPDTYLSLRVTTNPGQTFKSKDLNTMIVAIQYLAANESWKENRTIWEKTQITSQECSLFFCVNEYDDVLSQGVLDERITNPWRDRTTGSYSSSGPDSGNVAKFFKYANFSLDMGNALVKLSDLQIKIPDEYFDKSSLPTQTFNITQTTILSLLGVLNEGFWGFNAQDSYASSSPARWIYPAMGSKRPPGFVVGLGESNNTVTTMKNVAESLTKWIRDYDLEKNPKKGSATATIIIIRVQWYFFIFPAIAFCIGMAFTFLCIWEIRRLGRPALKDSILSTLACAPGEDLRLRLKAAAVAGSLQELGKEVLVIWDKDEGIGQLKQWEDV</sequence>
<evidence type="ECO:0000313" key="2">
    <source>
        <dbReference type="EMBL" id="KAF4441820.1"/>
    </source>
</evidence>